<keyword evidence="11" id="KW-0046">Antibiotic resistance</keyword>
<keyword evidence="10 13" id="KW-0472">Membrane</keyword>
<feature type="domain" description="Major facilitator superfamily (MFS) profile" evidence="15">
    <location>
        <begin position="1"/>
        <end position="389"/>
    </location>
</feature>
<comment type="subcellular location">
    <subcellularLocation>
        <location evidence="2">Membrane</location>
        <topology evidence="2">Multi-pass membrane protein</topology>
    </subcellularLocation>
</comment>
<dbReference type="InterPro" id="IPR036259">
    <property type="entry name" value="MFS_trans_sf"/>
</dbReference>
<accession>A0ABM5M7C6</accession>
<keyword evidence="4" id="KW-0050">Antiport</keyword>
<feature type="transmembrane region" description="Helical" evidence="13">
    <location>
        <begin position="274"/>
        <end position="296"/>
    </location>
</feature>
<evidence type="ECO:0000256" key="14">
    <source>
        <dbReference type="SAM" id="SignalP"/>
    </source>
</evidence>
<dbReference type="Gene3D" id="1.20.1720.10">
    <property type="entry name" value="Multidrug resistance protein D"/>
    <property type="match status" value="1"/>
</dbReference>
<comment type="similarity">
    <text evidence="3">Belongs to the major facilitator superfamily. TCR/Tet family.</text>
</comment>
<evidence type="ECO:0000256" key="2">
    <source>
        <dbReference type="ARBA" id="ARBA00004141"/>
    </source>
</evidence>
<organism evidence="16 17">
    <name type="scientific">Francisella salina</name>
    <dbReference type="NCBI Taxonomy" id="573569"/>
    <lineage>
        <taxon>Bacteria</taxon>
        <taxon>Pseudomonadati</taxon>
        <taxon>Pseudomonadota</taxon>
        <taxon>Gammaproteobacteria</taxon>
        <taxon>Thiotrichales</taxon>
        <taxon>Francisellaceae</taxon>
        <taxon>Francisella</taxon>
    </lineage>
</organism>
<feature type="transmembrane region" description="Helical" evidence="13">
    <location>
        <begin position="302"/>
        <end position="322"/>
    </location>
</feature>
<dbReference type="InterPro" id="IPR011701">
    <property type="entry name" value="MFS"/>
</dbReference>
<feature type="transmembrane region" description="Helical" evidence="13">
    <location>
        <begin position="74"/>
        <end position="93"/>
    </location>
</feature>
<proteinExistence type="inferred from homology"/>
<evidence type="ECO:0000256" key="9">
    <source>
        <dbReference type="ARBA" id="ARBA00023065"/>
    </source>
</evidence>
<comment type="function">
    <text evidence="1">Resistance to tetracycline by an active tetracycline efflux. This is an energy-dependent process that decreases the accumulation of the antibiotic in whole cells. This protein functions as a metal-tetracycline/H(+) antiporter.</text>
</comment>
<evidence type="ECO:0000256" key="6">
    <source>
        <dbReference type="ARBA" id="ARBA00022692"/>
    </source>
</evidence>
<dbReference type="PROSITE" id="PS50850">
    <property type="entry name" value="MFS"/>
    <property type="match status" value="1"/>
</dbReference>
<feature type="transmembrane region" description="Helical" evidence="13">
    <location>
        <begin position="209"/>
        <end position="233"/>
    </location>
</feature>
<feature type="transmembrane region" description="Helical" evidence="13">
    <location>
        <begin position="132"/>
        <end position="153"/>
    </location>
</feature>
<dbReference type="SUPFAM" id="SSF103473">
    <property type="entry name" value="MFS general substrate transporter"/>
    <property type="match status" value="1"/>
</dbReference>
<dbReference type="PANTHER" id="PTHR23501">
    <property type="entry name" value="MAJOR FACILITATOR SUPERFAMILY"/>
    <property type="match status" value="1"/>
</dbReference>
<keyword evidence="5" id="KW-1003">Cell membrane</keyword>
<evidence type="ECO:0000256" key="7">
    <source>
        <dbReference type="ARBA" id="ARBA00022781"/>
    </source>
</evidence>
<dbReference type="Pfam" id="PF07690">
    <property type="entry name" value="MFS_1"/>
    <property type="match status" value="1"/>
</dbReference>
<keyword evidence="4" id="KW-0813">Transport</keyword>
<keyword evidence="8 13" id="KW-1133">Transmembrane helix</keyword>
<keyword evidence="7" id="KW-0375">Hydrogen ion transport</keyword>
<reference evidence="16" key="1">
    <citation type="submission" date="2011-05" db="EMBL/GenBank/DDBJ databases">
        <authorList>
            <person name="Kuske C.R."/>
            <person name="Challacombe J.F."/>
            <person name="Siddaramappa S."/>
            <person name="Petersen J.M."/>
            <person name="Bruce D.C."/>
        </authorList>
    </citation>
    <scope>NUCLEOTIDE SEQUENCE</scope>
    <source>
        <strain evidence="16">TX077308</strain>
    </source>
</reference>
<gene>
    <name evidence="16" type="ordered locus">F7308_0092</name>
</gene>
<dbReference type="EMBL" id="CP002872">
    <property type="protein sequence ID" value="AEI35020.1"/>
    <property type="molecule type" value="Genomic_DNA"/>
</dbReference>
<evidence type="ECO:0000256" key="5">
    <source>
        <dbReference type="ARBA" id="ARBA00022475"/>
    </source>
</evidence>
<evidence type="ECO:0000256" key="3">
    <source>
        <dbReference type="ARBA" id="ARBA00007520"/>
    </source>
</evidence>
<protein>
    <recommendedName>
        <fullName evidence="12">Tetracycline resistance protein</fullName>
    </recommendedName>
</protein>
<evidence type="ECO:0000256" key="1">
    <source>
        <dbReference type="ARBA" id="ARBA00003279"/>
    </source>
</evidence>
<keyword evidence="14" id="KW-0732">Signal</keyword>
<keyword evidence="6 13" id="KW-0812">Transmembrane</keyword>
<evidence type="ECO:0000259" key="15">
    <source>
        <dbReference type="PROSITE" id="PS50850"/>
    </source>
</evidence>
<name>A0ABM5M7C6_FRAST</name>
<feature type="transmembrane region" description="Helical" evidence="13">
    <location>
        <begin position="44"/>
        <end position="62"/>
    </location>
</feature>
<feature type="transmembrane region" description="Helical" evidence="13">
    <location>
        <begin position="245"/>
        <end position="267"/>
    </location>
</feature>
<dbReference type="InterPro" id="IPR020846">
    <property type="entry name" value="MFS_dom"/>
</dbReference>
<dbReference type="Proteomes" id="UP000000490">
    <property type="component" value="Chromosome"/>
</dbReference>
<evidence type="ECO:0000256" key="8">
    <source>
        <dbReference type="ARBA" id="ARBA00022989"/>
    </source>
</evidence>
<dbReference type="PANTHER" id="PTHR23501:SF188">
    <property type="entry name" value="TETRACYCLINE RESISTANCE PROTEIN"/>
    <property type="match status" value="1"/>
</dbReference>
<evidence type="ECO:0000256" key="12">
    <source>
        <dbReference type="ARBA" id="ARBA00040630"/>
    </source>
</evidence>
<feature type="chain" id="PRO_5045313061" description="Tetracycline resistance protein" evidence="14">
    <location>
        <begin position="21"/>
        <end position="390"/>
    </location>
</feature>
<evidence type="ECO:0000256" key="13">
    <source>
        <dbReference type="SAM" id="Phobius"/>
    </source>
</evidence>
<evidence type="ECO:0000313" key="17">
    <source>
        <dbReference type="Proteomes" id="UP000000490"/>
    </source>
</evidence>
<evidence type="ECO:0000256" key="11">
    <source>
        <dbReference type="ARBA" id="ARBA00023251"/>
    </source>
</evidence>
<feature type="transmembrane region" description="Helical" evidence="13">
    <location>
        <begin position="99"/>
        <end position="120"/>
    </location>
</feature>
<feature type="transmembrane region" description="Helical" evidence="13">
    <location>
        <begin position="343"/>
        <end position="361"/>
    </location>
</feature>
<feature type="transmembrane region" description="Helical" evidence="13">
    <location>
        <begin position="159"/>
        <end position="181"/>
    </location>
</feature>
<keyword evidence="9" id="KW-0406">Ion transport</keyword>
<feature type="transmembrane region" description="Helical" evidence="13">
    <location>
        <begin position="367"/>
        <end position="384"/>
    </location>
</feature>
<evidence type="ECO:0000313" key="16">
    <source>
        <dbReference type="EMBL" id="AEI35020.1"/>
    </source>
</evidence>
<sequence length="390" mass="42449">MKNYKIILLLSYISIASASAVILNPALPHISSELNLVNGQVEWIVSIFLVGYVVGQLIYGPIARRFGSVSTLRIGLVINLIGIIVCIFGGIHLSFELLLLGRLITALGSSVGLVCTFIILNHSVEPSRAKTALSFASISFALSVTLAIMIGGFVNYYSHWNYCFYVLLAHGVAMYLFTYLYQNEEPSISKINVGNIFSGYINALSSPKLLIFAFIIGVMSTFSYCYTTAAPFITQQLFDFNSAELGTYNAMTIVGIIAGSFGAAKIINSYDNVLVLKIAIAALLVSFMVIASMAYFDIITPIMFFGIITLMYFITSFIYPAASHIASNALADDKASASAMMNFINMAVAVLSVSIMGYISLDYIYSFVVICLVASVTAFFFLFLKGFAKE</sequence>
<dbReference type="RefSeq" id="WP_013921882.1">
    <property type="nucleotide sequence ID" value="NC_015696.1"/>
</dbReference>
<evidence type="ECO:0000256" key="4">
    <source>
        <dbReference type="ARBA" id="ARBA00022449"/>
    </source>
</evidence>
<keyword evidence="17" id="KW-1185">Reference proteome</keyword>
<feature type="signal peptide" evidence="14">
    <location>
        <begin position="1"/>
        <end position="20"/>
    </location>
</feature>
<evidence type="ECO:0000256" key="10">
    <source>
        <dbReference type="ARBA" id="ARBA00023136"/>
    </source>
</evidence>